<comment type="similarity">
    <text evidence="1">Belongs to the major facilitator superfamily. Phosphate:H(+) symporter (TC 2.A.1.9) family.</text>
</comment>
<accession>A0A9J6B1M7</accession>
<protein>
    <submittedName>
        <fullName evidence="3">Uncharacterized protein</fullName>
    </submittedName>
</protein>
<keyword evidence="2" id="KW-0812">Transmembrane</keyword>
<keyword evidence="2" id="KW-0472">Membrane</keyword>
<dbReference type="OrthoDB" id="5296287at2759"/>
<dbReference type="InterPro" id="IPR036259">
    <property type="entry name" value="MFS_trans_sf"/>
</dbReference>
<comment type="caution">
    <text evidence="3">The sequence shown here is derived from an EMBL/GenBank/DDBJ whole genome shotgun (WGS) entry which is preliminary data.</text>
</comment>
<evidence type="ECO:0000313" key="3">
    <source>
        <dbReference type="EMBL" id="KAG5630609.1"/>
    </source>
</evidence>
<dbReference type="SUPFAM" id="SSF103473">
    <property type="entry name" value="MFS general substrate transporter"/>
    <property type="match status" value="1"/>
</dbReference>
<gene>
    <name evidence="3" type="ORF">H5410_002326</name>
</gene>
<keyword evidence="4" id="KW-1185">Reference proteome</keyword>
<reference evidence="3 4" key="1">
    <citation type="submission" date="2020-09" db="EMBL/GenBank/DDBJ databases">
        <title>De no assembly of potato wild relative species, Solanum commersonii.</title>
        <authorList>
            <person name="Cho K."/>
        </authorList>
    </citation>
    <scope>NUCLEOTIDE SEQUENCE [LARGE SCALE GENOMIC DNA]</scope>
    <source>
        <strain evidence="3">LZ3.2</strain>
        <tissue evidence="3">Leaf</tissue>
    </source>
</reference>
<feature type="transmembrane region" description="Helical" evidence="2">
    <location>
        <begin position="112"/>
        <end position="131"/>
    </location>
</feature>
<dbReference type="EMBL" id="JACXVP010000001">
    <property type="protein sequence ID" value="KAG5630609.1"/>
    <property type="molecule type" value="Genomic_DNA"/>
</dbReference>
<organism evidence="3 4">
    <name type="scientific">Solanum commersonii</name>
    <name type="common">Commerson's wild potato</name>
    <name type="synonym">Commerson's nightshade</name>
    <dbReference type="NCBI Taxonomy" id="4109"/>
    <lineage>
        <taxon>Eukaryota</taxon>
        <taxon>Viridiplantae</taxon>
        <taxon>Streptophyta</taxon>
        <taxon>Embryophyta</taxon>
        <taxon>Tracheophyta</taxon>
        <taxon>Spermatophyta</taxon>
        <taxon>Magnoliopsida</taxon>
        <taxon>eudicotyledons</taxon>
        <taxon>Gunneridae</taxon>
        <taxon>Pentapetalae</taxon>
        <taxon>asterids</taxon>
        <taxon>lamiids</taxon>
        <taxon>Solanales</taxon>
        <taxon>Solanaceae</taxon>
        <taxon>Solanoideae</taxon>
        <taxon>Solaneae</taxon>
        <taxon>Solanum</taxon>
    </lineage>
</organism>
<evidence type="ECO:0000256" key="2">
    <source>
        <dbReference type="SAM" id="Phobius"/>
    </source>
</evidence>
<feature type="transmembrane region" description="Helical" evidence="2">
    <location>
        <begin position="79"/>
        <end position="100"/>
    </location>
</feature>
<evidence type="ECO:0000256" key="1">
    <source>
        <dbReference type="ARBA" id="ARBA00044504"/>
    </source>
</evidence>
<feature type="transmembrane region" description="Helical" evidence="2">
    <location>
        <begin position="12"/>
        <end position="39"/>
    </location>
</feature>
<dbReference type="Proteomes" id="UP000824120">
    <property type="component" value="Chromosome 1"/>
</dbReference>
<dbReference type="Gene3D" id="1.20.1250.20">
    <property type="entry name" value="MFS general substrate transporter like domains"/>
    <property type="match status" value="1"/>
</dbReference>
<proteinExistence type="inferred from homology"/>
<feature type="transmembrane region" description="Helical" evidence="2">
    <location>
        <begin position="143"/>
        <end position="161"/>
    </location>
</feature>
<dbReference type="AlphaFoldDB" id="A0A9J6B1M7"/>
<name>A0A9J6B1M7_SOLCO</name>
<sequence>MTLVMNLSTLPLIFALNMWVFVFLAIEVICVGFTIYNFLLEIGKECEMSEANIWKLHWFWKKVLPKEDSRISLARASHAFFLLLLFANVVLLTALLYLWLSYRLVHSWGRKLVLICGSTFVVLRSLLTAWFPNIIFEFIGLEITWIWRGVPISVFLLSVLLNETQQFLIKQGRVEEVKLVLKRIHKSGEEEELQELAYLIEYEDREPWQKLLHSLVLEINFIIFKYHTTVLAPFLGGAIRDRVAGVLSLRYLCIYFPCQSSLIFQIYLTIQFLPIYEDFLFFVYHGENLLVHLKQQTTLSLPLASSSYDVILYFLPHGTG</sequence>
<keyword evidence="2" id="KW-1133">Transmembrane helix</keyword>
<evidence type="ECO:0000313" key="4">
    <source>
        <dbReference type="Proteomes" id="UP000824120"/>
    </source>
</evidence>